<reference evidence="1" key="1">
    <citation type="submission" date="2009-10" db="EMBL/GenBank/DDBJ databases">
        <title>Diversity of trophic interactions inside an arsenic-rich microbial ecosystem.</title>
        <authorList>
            <person name="Bertin P.N."/>
            <person name="Heinrich-Salmeron A."/>
            <person name="Pelletier E."/>
            <person name="Goulhen-Chollet F."/>
            <person name="Arsene-Ploetze F."/>
            <person name="Gallien S."/>
            <person name="Calteau A."/>
            <person name="Vallenet D."/>
            <person name="Casiot C."/>
            <person name="Chane-Woon-Ming B."/>
            <person name="Giloteaux L."/>
            <person name="Barakat M."/>
            <person name="Bonnefoy V."/>
            <person name="Bruneel O."/>
            <person name="Chandler M."/>
            <person name="Cleiss J."/>
            <person name="Duran R."/>
            <person name="Elbaz-Poulichet F."/>
            <person name="Fonknechten N."/>
            <person name="Lauga B."/>
            <person name="Mornico D."/>
            <person name="Ortet P."/>
            <person name="Schaeffer C."/>
            <person name="Siguier P."/>
            <person name="Alexander Thil Smith A."/>
            <person name="Van Dorsselaer A."/>
            <person name="Weissenbach J."/>
            <person name="Medigue C."/>
            <person name="Le Paslier D."/>
        </authorList>
    </citation>
    <scope>NUCLEOTIDE SEQUENCE</scope>
</reference>
<evidence type="ECO:0000313" key="1">
    <source>
        <dbReference type="EMBL" id="CBI04954.1"/>
    </source>
</evidence>
<name>E6QCM8_9ZZZZ</name>
<protein>
    <recommendedName>
        <fullName evidence="2">PIN domain-containing protein</fullName>
    </recommendedName>
</protein>
<comment type="caution">
    <text evidence="1">The sequence shown here is derived from an EMBL/GenBank/DDBJ whole genome shotgun (WGS) entry which is preliminary data.</text>
</comment>
<evidence type="ECO:0008006" key="2">
    <source>
        <dbReference type="Google" id="ProtNLM"/>
    </source>
</evidence>
<dbReference type="InterPro" id="IPR029060">
    <property type="entry name" value="PIN-like_dom_sf"/>
</dbReference>
<gene>
    <name evidence="1" type="ORF">CARN5_1584</name>
</gene>
<proteinExistence type="predicted"/>
<dbReference type="EMBL" id="CABP01000090">
    <property type="protein sequence ID" value="CBI04954.1"/>
    <property type="molecule type" value="Genomic_DNA"/>
</dbReference>
<sequence length="184" mass="20837">MSTVIFDASALDNRLCRVDPEGDLIDYISEAYGGAPSAVMIQIDMLRSCDPGTIRNRISHSIAVSDEELAEFIMQCGSDVLHLDRVMADPYDLVILAYHKIHGARILVSCDRRLLYVAEHLDLRHCCFKAALHDANVSLNSGIVEEPAYHTDEMFENGSDPFFHYPNNRYCDLCDKRKQCICHR</sequence>
<organism evidence="1">
    <name type="scientific">mine drainage metagenome</name>
    <dbReference type="NCBI Taxonomy" id="410659"/>
    <lineage>
        <taxon>unclassified sequences</taxon>
        <taxon>metagenomes</taxon>
        <taxon>ecological metagenomes</taxon>
    </lineage>
</organism>
<dbReference type="AlphaFoldDB" id="E6QCM8"/>
<accession>E6QCM8</accession>
<dbReference type="SUPFAM" id="SSF88723">
    <property type="entry name" value="PIN domain-like"/>
    <property type="match status" value="1"/>
</dbReference>